<protein>
    <submittedName>
        <fullName evidence="1">Protein vip1</fullName>
    </submittedName>
</protein>
<dbReference type="EMBL" id="JANBPW010003955">
    <property type="protein sequence ID" value="KAJ1936240.1"/>
    <property type="molecule type" value="Genomic_DNA"/>
</dbReference>
<accession>A0ACC1J3L8</accession>
<name>A0ACC1J3L8_9FUNG</name>
<gene>
    <name evidence="1" type="primary">vip1</name>
    <name evidence="1" type="ORF">FBU59_005118</name>
</gene>
<reference evidence="1" key="1">
    <citation type="submission" date="2022-07" db="EMBL/GenBank/DDBJ databases">
        <title>Phylogenomic reconstructions and comparative analyses of Kickxellomycotina fungi.</title>
        <authorList>
            <person name="Reynolds N.K."/>
            <person name="Stajich J.E."/>
            <person name="Barry K."/>
            <person name="Grigoriev I.V."/>
            <person name="Crous P."/>
            <person name="Smith M.E."/>
        </authorList>
    </citation>
    <scope>NUCLEOTIDE SEQUENCE</scope>
    <source>
        <strain evidence="1">NRRL 5244</strain>
    </source>
</reference>
<organism evidence="1 2">
    <name type="scientific">Linderina macrospora</name>
    <dbReference type="NCBI Taxonomy" id="4868"/>
    <lineage>
        <taxon>Eukaryota</taxon>
        <taxon>Fungi</taxon>
        <taxon>Fungi incertae sedis</taxon>
        <taxon>Zoopagomycota</taxon>
        <taxon>Kickxellomycotina</taxon>
        <taxon>Kickxellomycetes</taxon>
        <taxon>Kickxellales</taxon>
        <taxon>Kickxellaceae</taxon>
        <taxon>Linderina</taxon>
    </lineage>
</organism>
<evidence type="ECO:0000313" key="2">
    <source>
        <dbReference type="Proteomes" id="UP001150603"/>
    </source>
</evidence>
<dbReference type="Proteomes" id="UP001150603">
    <property type="component" value="Unassembled WGS sequence"/>
</dbReference>
<keyword evidence="2" id="KW-1185">Reference proteome</keyword>
<feature type="non-terminal residue" evidence="1">
    <location>
        <position position="274"/>
    </location>
</feature>
<comment type="caution">
    <text evidence="1">The sequence shown here is derived from an EMBL/GenBank/DDBJ whole genome shotgun (WGS) entry which is preliminary data.</text>
</comment>
<evidence type="ECO:0000313" key="1">
    <source>
        <dbReference type="EMBL" id="KAJ1936240.1"/>
    </source>
</evidence>
<sequence length="274" mass="29446">MTVSVTWKTPVPTVPDATFVVIDNLALSATEANVRDFFAFCGTIQSLELQKTERGTQVGLIKFETADNAKTSLLLSNALINYEAITVHPLFPETNPETPPNEPAARTTEPTPTQPSSSGKPALYIVHELLAAGHVLGEQVISRASEFDAKHRITERSQQQARSLDSQYKLSDYLRQWDSKFNLTKRATDAYNKMQSHPTGQKVLFTVKDAYDSALELRNQAREIAERKRADGSPLFGKIPIPAAPVAGPSGAGPSGAGLSSAGPAAGPVNPAPP</sequence>
<proteinExistence type="predicted"/>